<sequence>MDDMVFDHDSWNYAPPKLPKASALKLGDIHGVLPFDGVRNPSSRSSVSHKIFLPYRTAANEWKLKVGIAESEPEAGTALQILISPKTFDLHFQPLQVKFKGPNGENRTHTFDLMVTFRSGYRRLIYVRNGHSLSKTATQRELDAIKMALPKKVANDMIVVNGDDFSRQRCRNLALMHYFIFNPDDEADEHLLDVVRSGRSFYFMKDLFALAQMPQKRMFAACHRLVAKGYLKANLDNLLWENSRVKAAA</sequence>
<comment type="caution">
    <text evidence="1">The sequence shown here is derived from an EMBL/GenBank/DDBJ whole genome shotgun (WGS) entry which is preliminary data.</text>
</comment>
<protein>
    <recommendedName>
        <fullName evidence="3">TnsA endonuclease N-terminal domain-containing protein</fullName>
    </recommendedName>
</protein>
<evidence type="ECO:0008006" key="3">
    <source>
        <dbReference type="Google" id="ProtNLM"/>
    </source>
</evidence>
<reference evidence="1 2" key="1">
    <citation type="submission" date="2020-02" db="EMBL/GenBank/DDBJ databases">
        <title>Rhodobacter algicola sp. nov., isolated from microalga culture.</title>
        <authorList>
            <person name="Park C.-Y."/>
        </authorList>
    </citation>
    <scope>NUCLEOTIDE SEQUENCE [LARGE SCALE GENOMIC DNA]</scope>
    <source>
        <strain evidence="1 2">ETT8</strain>
    </source>
</reference>
<accession>A0A6B3RV43</accession>
<evidence type="ECO:0000313" key="1">
    <source>
        <dbReference type="EMBL" id="NEX48668.1"/>
    </source>
</evidence>
<evidence type="ECO:0000313" key="2">
    <source>
        <dbReference type="Proteomes" id="UP000481421"/>
    </source>
</evidence>
<proteinExistence type="predicted"/>
<dbReference type="Proteomes" id="UP000481421">
    <property type="component" value="Unassembled WGS sequence"/>
</dbReference>
<name>A0A6B3RV43_9RHOB</name>
<dbReference type="EMBL" id="JAAIKE010000015">
    <property type="protein sequence ID" value="NEX48668.1"/>
    <property type="molecule type" value="Genomic_DNA"/>
</dbReference>
<keyword evidence="2" id="KW-1185">Reference proteome</keyword>
<dbReference type="AlphaFoldDB" id="A0A6B3RV43"/>
<gene>
    <name evidence="1" type="ORF">G3572_20945</name>
</gene>
<organism evidence="1 2">
    <name type="scientific">Pseudotabrizicola algicola</name>
    <dbReference type="NCBI Taxonomy" id="2709381"/>
    <lineage>
        <taxon>Bacteria</taxon>
        <taxon>Pseudomonadati</taxon>
        <taxon>Pseudomonadota</taxon>
        <taxon>Alphaproteobacteria</taxon>
        <taxon>Rhodobacterales</taxon>
        <taxon>Paracoccaceae</taxon>
        <taxon>Pseudotabrizicola</taxon>
    </lineage>
</organism>